<dbReference type="AlphaFoldDB" id="A0A8J4YNW4"/>
<evidence type="ECO:0000313" key="2">
    <source>
        <dbReference type="EMBL" id="KAG0730540.1"/>
    </source>
</evidence>
<reference evidence="2" key="1">
    <citation type="submission" date="2020-07" db="EMBL/GenBank/DDBJ databases">
        <title>The High-quality genome of the commercially important snow crab, Chionoecetes opilio.</title>
        <authorList>
            <person name="Jeong J.-H."/>
            <person name="Ryu S."/>
        </authorList>
    </citation>
    <scope>NUCLEOTIDE SEQUENCE</scope>
    <source>
        <strain evidence="2">MADBK_172401_WGS</strain>
        <tissue evidence="2">Digestive gland</tissue>
    </source>
</reference>
<organism evidence="2 3">
    <name type="scientific">Chionoecetes opilio</name>
    <name type="common">Atlantic snow crab</name>
    <name type="synonym">Cancer opilio</name>
    <dbReference type="NCBI Taxonomy" id="41210"/>
    <lineage>
        <taxon>Eukaryota</taxon>
        <taxon>Metazoa</taxon>
        <taxon>Ecdysozoa</taxon>
        <taxon>Arthropoda</taxon>
        <taxon>Crustacea</taxon>
        <taxon>Multicrustacea</taxon>
        <taxon>Malacostraca</taxon>
        <taxon>Eumalacostraca</taxon>
        <taxon>Eucarida</taxon>
        <taxon>Decapoda</taxon>
        <taxon>Pleocyemata</taxon>
        <taxon>Brachyura</taxon>
        <taxon>Eubrachyura</taxon>
        <taxon>Majoidea</taxon>
        <taxon>Majidae</taxon>
        <taxon>Chionoecetes</taxon>
    </lineage>
</organism>
<gene>
    <name evidence="2" type="ORF">GWK47_028038</name>
</gene>
<dbReference type="EMBL" id="JACEEZ010000095">
    <property type="protein sequence ID" value="KAG0730540.1"/>
    <property type="molecule type" value="Genomic_DNA"/>
</dbReference>
<protein>
    <submittedName>
        <fullName evidence="2">Uncharacterized protein</fullName>
    </submittedName>
</protein>
<feature type="compositionally biased region" description="Basic and acidic residues" evidence="1">
    <location>
        <begin position="18"/>
        <end position="28"/>
    </location>
</feature>
<comment type="caution">
    <text evidence="2">The sequence shown here is derived from an EMBL/GenBank/DDBJ whole genome shotgun (WGS) entry which is preliminary data.</text>
</comment>
<feature type="compositionally biased region" description="Acidic residues" evidence="1">
    <location>
        <begin position="58"/>
        <end position="68"/>
    </location>
</feature>
<sequence>MSGHDKIFESRSQQQAERAARLQQREEQDMNLSQNFYNFSAATQRRTAADVSTWADPTDSEGNAEDMDYQQPRPGCSHHQDTVTLTFPRRVMECVDICSTADRLGLSDNQVTALVSATLKAGGADLDKFVISTSTTRRNRMLTRYHISQEYMAAFSEDPPKYDALHWDGKMLRDVLGSDPGTTSETLAVLVSGPPAYPEGKLLGVPVIDSSTGTAQAEASMDLLEAWGLTGVITALVFDTTASNSGVHRGAAKLLEQQLDRKVFYLACRHHILEVLVGAVWENLFGKVKSPENPWFKHFKDVWTDLTTDNPTTLSIRQKWLNKRRRVQGNTTEILRSEKPPRADYREMAELTLIRPWRHASPRNPLESSWSHSSGQVDGRNLYSMKMFMFAEQLEYDEETVCEAGTPQPLPRTVLYTHVDVIYTCCRCSCK</sequence>
<feature type="region of interest" description="Disordered" evidence="1">
    <location>
        <begin position="48"/>
        <end position="76"/>
    </location>
</feature>
<feature type="region of interest" description="Disordered" evidence="1">
    <location>
        <begin position="1"/>
        <end position="29"/>
    </location>
</feature>
<evidence type="ECO:0000256" key="1">
    <source>
        <dbReference type="SAM" id="MobiDB-lite"/>
    </source>
</evidence>
<name>A0A8J4YNW4_CHIOP</name>
<dbReference type="OrthoDB" id="6380626at2759"/>
<keyword evidence="3" id="KW-1185">Reference proteome</keyword>
<accession>A0A8J4YNW4</accession>
<dbReference type="Proteomes" id="UP000770661">
    <property type="component" value="Unassembled WGS sequence"/>
</dbReference>
<evidence type="ECO:0000313" key="3">
    <source>
        <dbReference type="Proteomes" id="UP000770661"/>
    </source>
</evidence>
<proteinExistence type="predicted"/>